<proteinExistence type="predicted"/>
<dbReference type="InterPro" id="IPR003497">
    <property type="entry name" value="BRO_N_domain"/>
</dbReference>
<dbReference type="SMART" id="SM01040">
    <property type="entry name" value="Bro-N"/>
    <property type="match status" value="1"/>
</dbReference>
<organism evidence="2">
    <name type="scientific">Myoviridae sp. ctEg02</name>
    <dbReference type="NCBI Taxonomy" id="2825061"/>
    <lineage>
        <taxon>Viruses</taxon>
        <taxon>Duplodnaviria</taxon>
        <taxon>Heunggongvirae</taxon>
        <taxon>Uroviricota</taxon>
        <taxon>Caudoviricetes</taxon>
    </lineage>
</organism>
<dbReference type="Pfam" id="PF02498">
    <property type="entry name" value="Bro-N"/>
    <property type="match status" value="1"/>
</dbReference>
<dbReference type="PROSITE" id="PS51750">
    <property type="entry name" value="BRO_N"/>
    <property type="match status" value="1"/>
</dbReference>
<reference evidence="2" key="1">
    <citation type="journal article" date="2021" name="Proc. Natl. Acad. Sci. U.S.A.">
        <title>A Catalog of Tens of Thousands of Viruses from Human Metagenomes Reveals Hidden Associations with Chronic Diseases.</title>
        <authorList>
            <person name="Tisza M.J."/>
            <person name="Buck C.B."/>
        </authorList>
    </citation>
    <scope>NUCLEOTIDE SEQUENCE</scope>
    <source>
        <strain evidence="2">CtEg02</strain>
    </source>
</reference>
<sequence length="309" mass="35048">MSHSLCFNDFTFSPITRGNQPWIRATELARALGYGRENQVSRLYRNNADEFTPDMTQLVEITAQPQNGAEGRARIFSLRGCHLLAMFARTPVAKAFRKWVLDVIEQYGDRVPVAEPVTLNDELISAAERAELKLIVDAKLSTYPAAVQGKARAEIWAKHNRHFRIAEYSQLPARLMPEAREFLLSVRVRAINAIPTAESAIPYPALPVASSLYRDRVRELERLEQDWMELAVLIRDRAYGLERDFRRVMQGTYPELLRHVSPSGKTPVDALIQLMTAPTYTARQNLESALDDMRLAIRAAKTANRLMLG</sequence>
<evidence type="ECO:0000313" key="2">
    <source>
        <dbReference type="EMBL" id="DAE09028.1"/>
    </source>
</evidence>
<accession>A0A8S5PS37</accession>
<evidence type="ECO:0000259" key="1">
    <source>
        <dbReference type="PROSITE" id="PS51750"/>
    </source>
</evidence>
<protein>
    <submittedName>
        <fullName evidence="2">Antirepressor</fullName>
    </submittedName>
</protein>
<feature type="domain" description="Bro-N" evidence="1">
    <location>
        <begin position="1"/>
        <end position="118"/>
    </location>
</feature>
<dbReference type="EMBL" id="BK015482">
    <property type="protein sequence ID" value="DAE09028.1"/>
    <property type="molecule type" value="Genomic_DNA"/>
</dbReference>
<name>A0A8S5PS37_9CAUD</name>